<dbReference type="EMBL" id="REGN01003212">
    <property type="protein sequence ID" value="RNA23825.1"/>
    <property type="molecule type" value="Genomic_DNA"/>
</dbReference>
<dbReference type="Proteomes" id="UP000276133">
    <property type="component" value="Unassembled WGS sequence"/>
</dbReference>
<reference evidence="1 2" key="1">
    <citation type="journal article" date="2018" name="Sci. Rep.">
        <title>Genomic signatures of local adaptation to the degree of environmental predictability in rotifers.</title>
        <authorList>
            <person name="Franch-Gras L."/>
            <person name="Hahn C."/>
            <person name="Garcia-Roger E.M."/>
            <person name="Carmona M.J."/>
            <person name="Serra M."/>
            <person name="Gomez A."/>
        </authorList>
    </citation>
    <scope>NUCLEOTIDE SEQUENCE [LARGE SCALE GENOMIC DNA]</scope>
    <source>
        <strain evidence="1">HYR1</strain>
    </source>
</reference>
<accession>A0A3M7RKG4</accession>
<evidence type="ECO:0000313" key="1">
    <source>
        <dbReference type="EMBL" id="RNA23825.1"/>
    </source>
</evidence>
<keyword evidence="2" id="KW-1185">Reference proteome</keyword>
<evidence type="ECO:0000313" key="2">
    <source>
        <dbReference type="Proteomes" id="UP000276133"/>
    </source>
</evidence>
<name>A0A3M7RKG4_BRAPC</name>
<organism evidence="1 2">
    <name type="scientific">Brachionus plicatilis</name>
    <name type="common">Marine rotifer</name>
    <name type="synonym">Brachionus muelleri</name>
    <dbReference type="NCBI Taxonomy" id="10195"/>
    <lineage>
        <taxon>Eukaryota</taxon>
        <taxon>Metazoa</taxon>
        <taxon>Spiralia</taxon>
        <taxon>Gnathifera</taxon>
        <taxon>Rotifera</taxon>
        <taxon>Eurotatoria</taxon>
        <taxon>Monogononta</taxon>
        <taxon>Pseudotrocha</taxon>
        <taxon>Ploima</taxon>
        <taxon>Brachionidae</taxon>
        <taxon>Brachionus</taxon>
    </lineage>
</organism>
<sequence>MLPQANKITWDVLQEKSISGKKLNVIIQVKFKKRNKKMLDLLLHKPPWTLTTLIVSLNKVFNALFGFTDSTKSYAYKQTFSELKASIEDYNKIIMSNQNNYLELISCSLKMSENILTFIKNFENHSLDEKLSCLVTILEKNHFIGYNICQTLKYGDMLLTHFENEEESSCSENLKYIEVIWDKFRNLSLLTIDSFQNADSKKIIQTDVFFSIQYSITHESIGDLNQFYESCLNDCTKKNLRRFSKAIYVLYKILQLNKDSNIELQTNIELDECKQILSTVKRSIKKERMINVFWQFKEFENRFSMINHDDFLSILKYLNLKLIVNQFNWN</sequence>
<comment type="caution">
    <text evidence="1">The sequence shown here is derived from an EMBL/GenBank/DDBJ whole genome shotgun (WGS) entry which is preliminary data.</text>
</comment>
<protein>
    <submittedName>
        <fullName evidence="1">Uncharacterized protein</fullName>
    </submittedName>
</protein>
<proteinExistence type="predicted"/>
<dbReference type="AlphaFoldDB" id="A0A3M7RKG4"/>
<gene>
    <name evidence="1" type="ORF">BpHYR1_039857</name>
</gene>